<dbReference type="EMBL" id="JAHRIM010071260">
    <property type="protein sequence ID" value="MEQ2273212.1"/>
    <property type="molecule type" value="Genomic_DNA"/>
</dbReference>
<reference evidence="1 2" key="1">
    <citation type="submission" date="2021-06" db="EMBL/GenBank/DDBJ databases">
        <authorList>
            <person name="Palmer J.M."/>
        </authorList>
    </citation>
    <scope>NUCLEOTIDE SEQUENCE [LARGE SCALE GENOMIC DNA]</scope>
    <source>
        <strain evidence="1 2">XR_2019</strain>
        <tissue evidence="1">Muscle</tissue>
    </source>
</reference>
<dbReference type="Proteomes" id="UP001444071">
    <property type="component" value="Unassembled WGS sequence"/>
</dbReference>
<sequence>MNQLSITPPPLVLFRCIRTPLIQLISGSAGSRNYERCRLDSSTAIRCRRKRQIETHSEAKPLNMLRMNVHVNLTHAHSLSFYALYVCRGCGCVYIHTHKQKETHCLHEA</sequence>
<comment type="caution">
    <text evidence="1">The sequence shown here is derived from an EMBL/GenBank/DDBJ whole genome shotgun (WGS) entry which is preliminary data.</text>
</comment>
<gene>
    <name evidence="1" type="ORF">XENORESO_001096</name>
</gene>
<accession>A0ABV0WUA8</accession>
<keyword evidence="2" id="KW-1185">Reference proteome</keyword>
<evidence type="ECO:0000313" key="2">
    <source>
        <dbReference type="Proteomes" id="UP001444071"/>
    </source>
</evidence>
<proteinExistence type="predicted"/>
<protein>
    <submittedName>
        <fullName evidence="1">Uncharacterized protein</fullName>
    </submittedName>
</protein>
<name>A0ABV0WUA8_9TELE</name>
<evidence type="ECO:0000313" key="1">
    <source>
        <dbReference type="EMBL" id="MEQ2273212.1"/>
    </source>
</evidence>
<organism evidence="1 2">
    <name type="scientific">Xenotaenia resolanae</name>
    <dbReference type="NCBI Taxonomy" id="208358"/>
    <lineage>
        <taxon>Eukaryota</taxon>
        <taxon>Metazoa</taxon>
        <taxon>Chordata</taxon>
        <taxon>Craniata</taxon>
        <taxon>Vertebrata</taxon>
        <taxon>Euteleostomi</taxon>
        <taxon>Actinopterygii</taxon>
        <taxon>Neopterygii</taxon>
        <taxon>Teleostei</taxon>
        <taxon>Neoteleostei</taxon>
        <taxon>Acanthomorphata</taxon>
        <taxon>Ovalentaria</taxon>
        <taxon>Atherinomorphae</taxon>
        <taxon>Cyprinodontiformes</taxon>
        <taxon>Goodeidae</taxon>
        <taxon>Xenotaenia</taxon>
    </lineage>
</organism>